<dbReference type="Pfam" id="PF05147">
    <property type="entry name" value="LANC_like"/>
    <property type="match status" value="1"/>
</dbReference>
<dbReference type="SMART" id="SM01260">
    <property type="entry name" value="LANC_like"/>
    <property type="match status" value="1"/>
</dbReference>
<dbReference type="InterPro" id="IPR012341">
    <property type="entry name" value="6hp_glycosidase-like_sf"/>
</dbReference>
<keyword evidence="2" id="KW-1185">Reference proteome</keyword>
<dbReference type="InParanoid" id="A0A067PNS0"/>
<dbReference type="InterPro" id="IPR007822">
    <property type="entry name" value="LANC-like"/>
</dbReference>
<evidence type="ECO:0000313" key="2">
    <source>
        <dbReference type="Proteomes" id="UP000027265"/>
    </source>
</evidence>
<dbReference type="OrthoDB" id="10257263at2759"/>
<sequence length="422" mass="47141">MRPTHNTPYIGISERSSVDLSKAKHRIIDALVQSVARVERHTGNNPSVYTGLGGIALMHWNMAALNSYSLSFGDQMSAADRHLCSIVNDVLPTSESKSSFLLTSVGPATLILLRNLRYLRDSRSPSPIHHRHPHHHETLFSRATWEDCVAILEKALHLSAQEHGITPPENGCDVLDGRAGLLYSILILREELTRFSSPSSDSLFRAVQFLVSDTRLQALVDDIVRRGEIGAVSYARTLAVGEQAPTLMWPWDGQRYIGAAHGLAGILQILVSCPLHIIERHFARIYPTVDWLILLQDREGNWPAVVPRHATPSRDHSSDTIQGIWTRFPPINNPPSTFISTQHSVCDPREDDPRSYSSGRFGISTWVPAERRGFMPRSTLAHSKTTGRILTFTSPPIQLTLAPAHSQSCLRDILRKQYTWQS</sequence>
<evidence type="ECO:0000313" key="1">
    <source>
        <dbReference type="EMBL" id="KDQ55460.1"/>
    </source>
</evidence>
<organism evidence="1 2">
    <name type="scientific">Jaapia argillacea MUCL 33604</name>
    <dbReference type="NCBI Taxonomy" id="933084"/>
    <lineage>
        <taxon>Eukaryota</taxon>
        <taxon>Fungi</taxon>
        <taxon>Dikarya</taxon>
        <taxon>Basidiomycota</taxon>
        <taxon>Agaricomycotina</taxon>
        <taxon>Agaricomycetes</taxon>
        <taxon>Agaricomycetidae</taxon>
        <taxon>Jaapiales</taxon>
        <taxon>Jaapiaceae</taxon>
        <taxon>Jaapia</taxon>
    </lineage>
</organism>
<dbReference type="SUPFAM" id="SSF158745">
    <property type="entry name" value="LanC-like"/>
    <property type="match status" value="1"/>
</dbReference>
<dbReference type="PRINTS" id="PR01950">
    <property type="entry name" value="LANCSUPER"/>
</dbReference>
<evidence type="ECO:0008006" key="3">
    <source>
        <dbReference type="Google" id="ProtNLM"/>
    </source>
</evidence>
<accession>A0A067PNS0</accession>
<dbReference type="Proteomes" id="UP000027265">
    <property type="component" value="Unassembled WGS sequence"/>
</dbReference>
<dbReference type="PANTHER" id="PTHR12736:SF7">
    <property type="entry name" value="LANC-LIKE PROTEIN 3"/>
    <property type="match status" value="1"/>
</dbReference>
<dbReference type="GO" id="GO:0005975">
    <property type="term" value="P:carbohydrate metabolic process"/>
    <property type="evidence" value="ECO:0007669"/>
    <property type="project" value="InterPro"/>
</dbReference>
<dbReference type="Gene3D" id="1.50.10.10">
    <property type="match status" value="1"/>
</dbReference>
<dbReference type="HOGENOM" id="CLU_650625_0_0_1"/>
<dbReference type="PANTHER" id="PTHR12736">
    <property type="entry name" value="LANC-LIKE PROTEIN"/>
    <property type="match status" value="1"/>
</dbReference>
<dbReference type="GO" id="GO:0005886">
    <property type="term" value="C:plasma membrane"/>
    <property type="evidence" value="ECO:0007669"/>
    <property type="project" value="TreeGrafter"/>
</dbReference>
<dbReference type="AlphaFoldDB" id="A0A067PNS0"/>
<reference evidence="2" key="1">
    <citation type="journal article" date="2014" name="Proc. Natl. Acad. Sci. U.S.A.">
        <title>Extensive sampling of basidiomycete genomes demonstrates inadequacy of the white-rot/brown-rot paradigm for wood decay fungi.</title>
        <authorList>
            <person name="Riley R."/>
            <person name="Salamov A.A."/>
            <person name="Brown D.W."/>
            <person name="Nagy L.G."/>
            <person name="Floudas D."/>
            <person name="Held B.W."/>
            <person name="Levasseur A."/>
            <person name="Lombard V."/>
            <person name="Morin E."/>
            <person name="Otillar R."/>
            <person name="Lindquist E.A."/>
            <person name="Sun H."/>
            <person name="LaButti K.M."/>
            <person name="Schmutz J."/>
            <person name="Jabbour D."/>
            <person name="Luo H."/>
            <person name="Baker S.E."/>
            <person name="Pisabarro A.G."/>
            <person name="Walton J.D."/>
            <person name="Blanchette R.A."/>
            <person name="Henrissat B."/>
            <person name="Martin F."/>
            <person name="Cullen D."/>
            <person name="Hibbett D.S."/>
            <person name="Grigoriev I.V."/>
        </authorList>
    </citation>
    <scope>NUCLEOTIDE SEQUENCE [LARGE SCALE GENOMIC DNA]</scope>
    <source>
        <strain evidence="2">MUCL 33604</strain>
    </source>
</reference>
<protein>
    <recommendedName>
        <fullName evidence="3">Lanthionine synthetase C family protein</fullName>
    </recommendedName>
</protein>
<dbReference type="GO" id="GO:0031179">
    <property type="term" value="P:peptide modification"/>
    <property type="evidence" value="ECO:0007669"/>
    <property type="project" value="InterPro"/>
</dbReference>
<gene>
    <name evidence="1" type="ORF">JAAARDRAFT_71314</name>
</gene>
<name>A0A067PNS0_9AGAM</name>
<dbReference type="EMBL" id="KL197725">
    <property type="protein sequence ID" value="KDQ55460.1"/>
    <property type="molecule type" value="Genomic_DNA"/>
</dbReference>
<proteinExistence type="predicted"/>